<dbReference type="GO" id="GO:0042918">
    <property type="term" value="P:alkanesulfonate transmembrane transport"/>
    <property type="evidence" value="ECO:0007669"/>
    <property type="project" value="UniProtKB-ARBA"/>
</dbReference>
<evidence type="ECO:0000256" key="6">
    <source>
        <dbReference type="ARBA" id="ARBA00022692"/>
    </source>
</evidence>
<comment type="subcellular location">
    <subcellularLocation>
        <location evidence="1">Cell inner membrane</location>
    </subcellularLocation>
    <subcellularLocation>
        <location evidence="2 10">Cell membrane</location>
        <topology evidence="2 10">Multi-pass membrane protein</topology>
    </subcellularLocation>
</comment>
<dbReference type="GO" id="GO:0015112">
    <property type="term" value="F:nitrate transmembrane transporter activity"/>
    <property type="evidence" value="ECO:0007669"/>
    <property type="project" value="InterPro"/>
</dbReference>
<evidence type="ECO:0000256" key="3">
    <source>
        <dbReference type="ARBA" id="ARBA00022448"/>
    </source>
</evidence>
<dbReference type="SUPFAM" id="SSF161098">
    <property type="entry name" value="MetI-like"/>
    <property type="match status" value="1"/>
</dbReference>
<keyword evidence="9 10" id="KW-0472">Membrane</keyword>
<feature type="transmembrane region" description="Helical" evidence="10">
    <location>
        <begin position="27"/>
        <end position="49"/>
    </location>
</feature>
<gene>
    <name evidence="12" type="primary">ntrB</name>
    <name evidence="12" type="ORF">GJQ57_06940</name>
</gene>
<dbReference type="PANTHER" id="PTHR30151:SF7">
    <property type="entry name" value="NITRATE IMPORT PERMEASE PROTEIN NRTB"/>
    <property type="match status" value="1"/>
</dbReference>
<dbReference type="InterPro" id="IPR000515">
    <property type="entry name" value="MetI-like"/>
</dbReference>
<feature type="transmembrane region" description="Helical" evidence="10">
    <location>
        <begin position="221"/>
        <end position="241"/>
    </location>
</feature>
<feature type="transmembrane region" description="Helical" evidence="10">
    <location>
        <begin position="95"/>
        <end position="117"/>
    </location>
</feature>
<evidence type="ECO:0000313" key="13">
    <source>
        <dbReference type="Proteomes" id="UP000441032"/>
    </source>
</evidence>
<evidence type="ECO:0000256" key="8">
    <source>
        <dbReference type="ARBA" id="ARBA00023065"/>
    </source>
</evidence>
<dbReference type="Gene3D" id="1.10.3720.10">
    <property type="entry name" value="MetI-like"/>
    <property type="match status" value="1"/>
</dbReference>
<dbReference type="GO" id="GO:0005886">
    <property type="term" value="C:plasma membrane"/>
    <property type="evidence" value="ECO:0007669"/>
    <property type="project" value="UniProtKB-SubCell"/>
</dbReference>
<dbReference type="AlphaFoldDB" id="A0A7X2HKU9"/>
<keyword evidence="5" id="KW-0997">Cell inner membrane</keyword>
<evidence type="ECO:0000259" key="11">
    <source>
        <dbReference type="PROSITE" id="PS50928"/>
    </source>
</evidence>
<feature type="domain" description="ABC transmembrane type-1" evidence="11">
    <location>
        <begin position="91"/>
        <end position="272"/>
    </location>
</feature>
<dbReference type="RefSeq" id="WP_154206276.1">
    <property type="nucleotide sequence ID" value="NZ_JACAWZ010000001.1"/>
</dbReference>
<evidence type="ECO:0000256" key="9">
    <source>
        <dbReference type="ARBA" id="ARBA00023136"/>
    </source>
</evidence>
<evidence type="ECO:0000256" key="5">
    <source>
        <dbReference type="ARBA" id="ARBA00022519"/>
    </source>
</evidence>
<keyword evidence="3 10" id="KW-0813">Transport</keyword>
<feature type="transmembrane region" description="Helical" evidence="10">
    <location>
        <begin position="129"/>
        <end position="149"/>
    </location>
</feature>
<dbReference type="NCBIfam" id="TIGR01183">
    <property type="entry name" value="ntrB"/>
    <property type="match status" value="1"/>
</dbReference>
<proteinExistence type="inferred from homology"/>
<evidence type="ECO:0000256" key="7">
    <source>
        <dbReference type="ARBA" id="ARBA00022989"/>
    </source>
</evidence>
<accession>A0A7X2HKU9</accession>
<dbReference type="FunFam" id="1.10.3720.10:FF:000003">
    <property type="entry name" value="Aliphatic sulfonate ABC transporter permease"/>
    <property type="match status" value="1"/>
</dbReference>
<organism evidence="12 13">
    <name type="scientific">Ralstonia pickettii</name>
    <name type="common">Burkholderia pickettii</name>
    <dbReference type="NCBI Taxonomy" id="329"/>
    <lineage>
        <taxon>Bacteria</taxon>
        <taxon>Pseudomonadati</taxon>
        <taxon>Pseudomonadota</taxon>
        <taxon>Betaproteobacteria</taxon>
        <taxon>Burkholderiales</taxon>
        <taxon>Burkholderiaceae</taxon>
        <taxon>Ralstonia</taxon>
    </lineage>
</organism>
<evidence type="ECO:0000256" key="2">
    <source>
        <dbReference type="ARBA" id="ARBA00004651"/>
    </source>
</evidence>
<dbReference type="PANTHER" id="PTHR30151">
    <property type="entry name" value="ALKANE SULFONATE ABC TRANSPORTER-RELATED, MEMBRANE SUBUNIT"/>
    <property type="match status" value="1"/>
</dbReference>
<dbReference type="CDD" id="cd06261">
    <property type="entry name" value="TM_PBP2"/>
    <property type="match status" value="1"/>
</dbReference>
<comment type="similarity">
    <text evidence="10">Belongs to the binding-protein-dependent transport system permease family.</text>
</comment>
<dbReference type="Proteomes" id="UP000441032">
    <property type="component" value="Unassembled WGS sequence"/>
</dbReference>
<comment type="caution">
    <text evidence="12">The sequence shown here is derived from an EMBL/GenBank/DDBJ whole genome shotgun (WGS) entry which is preliminary data.</text>
</comment>
<protein>
    <submittedName>
        <fullName evidence="12">Nitrate ABC transporter permease</fullName>
    </submittedName>
</protein>
<feature type="transmembrane region" description="Helical" evidence="10">
    <location>
        <begin position="253"/>
        <end position="275"/>
    </location>
</feature>
<evidence type="ECO:0000256" key="4">
    <source>
        <dbReference type="ARBA" id="ARBA00022475"/>
    </source>
</evidence>
<dbReference type="GO" id="GO:0006811">
    <property type="term" value="P:monoatomic ion transport"/>
    <property type="evidence" value="ECO:0007669"/>
    <property type="project" value="UniProtKB-KW"/>
</dbReference>
<dbReference type="Pfam" id="PF00528">
    <property type="entry name" value="BPD_transp_1"/>
    <property type="match status" value="1"/>
</dbReference>
<keyword evidence="7 10" id="KW-1133">Transmembrane helix</keyword>
<evidence type="ECO:0000256" key="10">
    <source>
        <dbReference type="RuleBase" id="RU363032"/>
    </source>
</evidence>
<dbReference type="InterPro" id="IPR005889">
    <property type="entry name" value="NtrB"/>
</dbReference>
<sequence>MNTLVKTLSGVQSDAAPEHRRFVARDWFVAAVVRGFPPVLGLVVFVLAWQGIATAIPALPTPAVTWKAAVALFADPFYRNGPNDQGVGWNVLASLARVGAGFGMAAVVGIPAGFLIGRFAFLNAMASPIISLLRPVSPLAWLPIGLLLFKSANPAAIWAIFICSIWPMVINTAVGVTRVPQDYLNVARVLNLSEWKVFTRVLFPAVLPYMLTGVRLSIGTAWLVIVAAEMLTGGVGIGFWLWDEWNNLKVEHIVIAIFVIGVVGLLLEHALLAIARRFSYDAV</sequence>
<dbReference type="InterPro" id="IPR035906">
    <property type="entry name" value="MetI-like_sf"/>
</dbReference>
<dbReference type="PROSITE" id="PS50928">
    <property type="entry name" value="ABC_TM1"/>
    <property type="match status" value="1"/>
</dbReference>
<keyword evidence="6 10" id="KW-0812">Transmembrane</keyword>
<keyword evidence="8" id="KW-0406">Ion transport</keyword>
<keyword evidence="4" id="KW-1003">Cell membrane</keyword>
<name>A0A7X2HKU9_RALPI</name>
<feature type="transmembrane region" description="Helical" evidence="10">
    <location>
        <begin position="156"/>
        <end position="177"/>
    </location>
</feature>
<evidence type="ECO:0000256" key="1">
    <source>
        <dbReference type="ARBA" id="ARBA00004533"/>
    </source>
</evidence>
<evidence type="ECO:0000313" key="12">
    <source>
        <dbReference type="EMBL" id="MRS98394.1"/>
    </source>
</evidence>
<dbReference type="EMBL" id="WJYN01000002">
    <property type="protein sequence ID" value="MRS98394.1"/>
    <property type="molecule type" value="Genomic_DNA"/>
</dbReference>
<reference evidence="12 13" key="1">
    <citation type="submission" date="2019-11" db="EMBL/GenBank/DDBJ databases">
        <title>Phenotypic characterization of an OXA-22 and OXA-60 co-producing Ralstonia pickettii clinical strain.</title>
        <authorList>
            <person name="He F."/>
        </authorList>
    </citation>
    <scope>NUCLEOTIDE SEQUENCE [LARGE SCALE GENOMIC DNA]</scope>
    <source>
        <strain evidence="12 13">PSLESD1</strain>
    </source>
</reference>